<proteinExistence type="predicted"/>
<protein>
    <submittedName>
        <fullName evidence="1">Uncharacterized protein</fullName>
    </submittedName>
</protein>
<sequence>MPAVSLDGAVYFNCCTGNTAPDWSPFDWLEVGGCNTETDETGFTFTNGGIPDSEAEFWTVYAHLKAGGCEAITDCPTAEAAQSVAQTLSALSGLPKPPNQAAF</sequence>
<reference evidence="1 2" key="1">
    <citation type="submission" date="2016-10" db="EMBL/GenBank/DDBJ databases">
        <authorList>
            <person name="de Groot N.N."/>
        </authorList>
    </citation>
    <scope>NUCLEOTIDE SEQUENCE [LARGE SCALE GENOMIC DNA]</scope>
    <source>
        <strain evidence="1 2">MT12</strain>
    </source>
</reference>
<evidence type="ECO:0000313" key="2">
    <source>
        <dbReference type="Proteomes" id="UP000198992"/>
    </source>
</evidence>
<evidence type="ECO:0000313" key="1">
    <source>
        <dbReference type="EMBL" id="SEB98447.1"/>
    </source>
</evidence>
<gene>
    <name evidence="1" type="ORF">SAMN05444164_0724</name>
</gene>
<organism evidence="1 2">
    <name type="scientific">Bradyrhizobium erythrophlei</name>
    <dbReference type="NCBI Taxonomy" id="1437360"/>
    <lineage>
        <taxon>Bacteria</taxon>
        <taxon>Pseudomonadati</taxon>
        <taxon>Pseudomonadota</taxon>
        <taxon>Alphaproteobacteria</taxon>
        <taxon>Hyphomicrobiales</taxon>
        <taxon>Nitrobacteraceae</taxon>
        <taxon>Bradyrhizobium</taxon>
    </lineage>
</organism>
<accession>A0A1H4NT92</accession>
<dbReference type="AlphaFoldDB" id="A0A1H4NT92"/>
<dbReference type="RefSeq" id="WP_143046592.1">
    <property type="nucleotide sequence ID" value="NZ_FNTH01000001.1"/>
</dbReference>
<dbReference type="EMBL" id="FNTH01000001">
    <property type="protein sequence ID" value="SEB98447.1"/>
    <property type="molecule type" value="Genomic_DNA"/>
</dbReference>
<dbReference type="OrthoDB" id="8242073at2"/>
<dbReference type="Proteomes" id="UP000198992">
    <property type="component" value="Unassembled WGS sequence"/>
</dbReference>
<name>A0A1H4NT92_9BRAD</name>